<feature type="chain" id="PRO_5012809320" description="DUF2059 domain-containing protein" evidence="1">
    <location>
        <begin position="17"/>
        <end position="225"/>
    </location>
</feature>
<accession>A0A285QAM0</accession>
<dbReference type="EMBL" id="OBMI01000001">
    <property type="protein sequence ID" value="SOB78995.1"/>
    <property type="molecule type" value="Genomic_DNA"/>
</dbReference>
<sequence length="225" mass="23443">MSLLLALLLAAQGAPAAPPRAPAAATLSEATASELLGIVLPLDRAVAEQRRAHREALAERFATDAALRARAAATPAFRPAVERAVDQEVDATYRRLAPALQGEVLGIYRQTLSEGEGRELVRWFRTPTGQKLVTAMARGTADSGATTARGVGDDARRAALATLGPEDLPALEQIAKRPELMAKMRGAAPAIAAASDRFVERCTAALATSLPAVIAAVGNSFGKDS</sequence>
<evidence type="ECO:0000256" key="1">
    <source>
        <dbReference type="SAM" id="SignalP"/>
    </source>
</evidence>
<organism evidence="3 4">
    <name type="scientific">Sphingomonas guangdongensis</name>
    <dbReference type="NCBI Taxonomy" id="1141890"/>
    <lineage>
        <taxon>Bacteria</taxon>
        <taxon>Pseudomonadati</taxon>
        <taxon>Pseudomonadota</taxon>
        <taxon>Alphaproteobacteria</taxon>
        <taxon>Sphingomonadales</taxon>
        <taxon>Sphingomonadaceae</taxon>
        <taxon>Sphingomonas</taxon>
    </lineage>
</organism>
<feature type="domain" description="DUF2059" evidence="2">
    <location>
        <begin position="100"/>
        <end position="143"/>
    </location>
</feature>
<dbReference type="AlphaFoldDB" id="A0A285QAM0"/>
<dbReference type="InterPro" id="IPR018637">
    <property type="entry name" value="DUF2059"/>
</dbReference>
<feature type="signal peptide" evidence="1">
    <location>
        <begin position="1"/>
        <end position="16"/>
    </location>
</feature>
<evidence type="ECO:0000313" key="4">
    <source>
        <dbReference type="Proteomes" id="UP000219494"/>
    </source>
</evidence>
<dbReference type="Proteomes" id="UP000219494">
    <property type="component" value="Unassembled WGS sequence"/>
</dbReference>
<keyword evidence="1" id="KW-0732">Signal</keyword>
<protein>
    <recommendedName>
        <fullName evidence="2">DUF2059 domain-containing protein</fullName>
    </recommendedName>
</protein>
<dbReference type="RefSeq" id="WP_097062265.1">
    <property type="nucleotide sequence ID" value="NZ_OBMI01000001.1"/>
</dbReference>
<evidence type="ECO:0000259" key="2">
    <source>
        <dbReference type="Pfam" id="PF09832"/>
    </source>
</evidence>
<reference evidence="3 4" key="1">
    <citation type="submission" date="2017-07" db="EMBL/GenBank/DDBJ databases">
        <authorList>
            <person name="Sun Z.S."/>
            <person name="Albrecht U."/>
            <person name="Echele G."/>
            <person name="Lee C.C."/>
        </authorList>
    </citation>
    <scope>NUCLEOTIDE SEQUENCE [LARGE SCALE GENOMIC DNA]</scope>
    <source>
        <strain evidence="3 4">CGMCC 1.12672</strain>
    </source>
</reference>
<dbReference type="OrthoDB" id="7354841at2"/>
<keyword evidence="4" id="KW-1185">Reference proteome</keyword>
<name>A0A285QAM0_9SPHN</name>
<dbReference type="Pfam" id="PF09832">
    <property type="entry name" value="DUF2059"/>
    <property type="match status" value="1"/>
</dbReference>
<gene>
    <name evidence="3" type="ORF">SAMN06297144_0318</name>
</gene>
<proteinExistence type="predicted"/>
<evidence type="ECO:0000313" key="3">
    <source>
        <dbReference type="EMBL" id="SOB78995.1"/>
    </source>
</evidence>